<dbReference type="Pfam" id="PF25597">
    <property type="entry name" value="SH3_retrovirus"/>
    <property type="match status" value="1"/>
</dbReference>
<feature type="domain" description="Retroviral polymerase SH3-like" evidence="1">
    <location>
        <begin position="128"/>
        <end position="185"/>
    </location>
</feature>
<evidence type="ECO:0000313" key="3">
    <source>
        <dbReference type="Proteomes" id="UP000257109"/>
    </source>
</evidence>
<accession>A0A371F9L7</accession>
<dbReference type="Proteomes" id="UP000257109">
    <property type="component" value="Unassembled WGS sequence"/>
</dbReference>
<gene>
    <name evidence="2" type="ORF">CR513_45209</name>
</gene>
<organism evidence="2 3">
    <name type="scientific">Mucuna pruriens</name>
    <name type="common">Velvet bean</name>
    <name type="synonym">Dolichos pruriens</name>
    <dbReference type="NCBI Taxonomy" id="157652"/>
    <lineage>
        <taxon>Eukaryota</taxon>
        <taxon>Viridiplantae</taxon>
        <taxon>Streptophyta</taxon>
        <taxon>Embryophyta</taxon>
        <taxon>Tracheophyta</taxon>
        <taxon>Spermatophyta</taxon>
        <taxon>Magnoliopsida</taxon>
        <taxon>eudicotyledons</taxon>
        <taxon>Gunneridae</taxon>
        <taxon>Pentapetalae</taxon>
        <taxon>rosids</taxon>
        <taxon>fabids</taxon>
        <taxon>Fabales</taxon>
        <taxon>Fabaceae</taxon>
        <taxon>Papilionoideae</taxon>
        <taxon>50 kb inversion clade</taxon>
        <taxon>NPAAA clade</taxon>
        <taxon>indigoferoid/millettioid clade</taxon>
        <taxon>Phaseoleae</taxon>
        <taxon>Mucuna</taxon>
    </lineage>
</organism>
<evidence type="ECO:0000259" key="1">
    <source>
        <dbReference type="Pfam" id="PF25597"/>
    </source>
</evidence>
<feature type="non-terminal residue" evidence="2">
    <location>
        <position position="1"/>
    </location>
</feature>
<dbReference type="AlphaFoldDB" id="A0A371F9L7"/>
<sequence>NLLILTNKLSSFTMSSKLTTYHWFLKMFCTFQFSFNLLSITKLIQFLSCKISFFHDHCLIEDLGSLMMIGKTKAINGLYLVKDKFEIWLHLTNFVNLVETQFHIKIKSPISVLYNKLPNLPHLQVFGSQCYTCTLVANKKKFHSHARKCLFLGYEGGVKRLLLFDLHNRELFLSKKVVFHETNFLSPKSTFFYITTQLSIICLPSNTTSPNLDHPNISKSETSTKLFKRLPLQYNSFTPYNIITYLFSYFLTFDHLSLSYKSFALFVSNMCEPKTYKQVSKLECWQKATNQEISVLE</sequence>
<dbReference type="InterPro" id="IPR057670">
    <property type="entry name" value="SH3_retrovirus"/>
</dbReference>
<evidence type="ECO:0000313" key="2">
    <source>
        <dbReference type="EMBL" id="RDX74970.1"/>
    </source>
</evidence>
<dbReference type="OrthoDB" id="1436950at2759"/>
<protein>
    <recommendedName>
        <fullName evidence="1">Retroviral polymerase SH3-like domain-containing protein</fullName>
    </recommendedName>
</protein>
<keyword evidence="3" id="KW-1185">Reference proteome</keyword>
<name>A0A371F9L7_MUCPR</name>
<comment type="caution">
    <text evidence="2">The sequence shown here is derived from an EMBL/GenBank/DDBJ whole genome shotgun (WGS) entry which is preliminary data.</text>
</comment>
<dbReference type="EMBL" id="QJKJ01009992">
    <property type="protein sequence ID" value="RDX74970.1"/>
    <property type="molecule type" value="Genomic_DNA"/>
</dbReference>
<proteinExistence type="predicted"/>
<reference evidence="2" key="1">
    <citation type="submission" date="2018-05" db="EMBL/GenBank/DDBJ databases">
        <title>Draft genome of Mucuna pruriens seed.</title>
        <authorList>
            <person name="Nnadi N.E."/>
            <person name="Vos R."/>
            <person name="Hasami M.H."/>
            <person name="Devisetty U.K."/>
            <person name="Aguiy J.C."/>
        </authorList>
    </citation>
    <scope>NUCLEOTIDE SEQUENCE [LARGE SCALE GENOMIC DNA]</scope>
    <source>
        <strain evidence="2">JCA_2017</strain>
    </source>
</reference>